<evidence type="ECO:0000256" key="5">
    <source>
        <dbReference type="SAM" id="SignalP"/>
    </source>
</evidence>
<dbReference type="NCBIfam" id="TIGR02604">
    <property type="entry name" value="Piru_Ver_Nterm"/>
    <property type="match status" value="1"/>
</dbReference>
<dbReference type="Proteomes" id="UP000319908">
    <property type="component" value="Unassembled WGS sequence"/>
</dbReference>
<organism evidence="7 8">
    <name type="scientific">Allorhodopirellula heiligendammensis</name>
    <dbReference type="NCBI Taxonomy" id="2714739"/>
    <lineage>
        <taxon>Bacteria</taxon>
        <taxon>Pseudomonadati</taxon>
        <taxon>Planctomycetota</taxon>
        <taxon>Planctomycetia</taxon>
        <taxon>Pirellulales</taxon>
        <taxon>Pirellulaceae</taxon>
        <taxon>Allorhodopirellula</taxon>
    </lineage>
</organism>
<dbReference type="InterPro" id="IPR029010">
    <property type="entry name" value="ThuA-like"/>
</dbReference>
<dbReference type="PROSITE" id="PS51007">
    <property type="entry name" value="CYTC"/>
    <property type="match status" value="1"/>
</dbReference>
<dbReference type="InterPro" id="IPR011989">
    <property type="entry name" value="ARM-like"/>
</dbReference>
<dbReference type="PANTHER" id="PTHR33546:SF1">
    <property type="entry name" value="LARGE, MULTIFUNCTIONAL SECRETED PROTEIN"/>
    <property type="match status" value="1"/>
</dbReference>
<dbReference type="InterPro" id="IPR013428">
    <property type="entry name" value="Membrane-bound_put_N"/>
</dbReference>
<evidence type="ECO:0000259" key="6">
    <source>
        <dbReference type="PROSITE" id="PS51007"/>
    </source>
</evidence>
<dbReference type="InterPro" id="IPR029062">
    <property type="entry name" value="Class_I_gatase-like"/>
</dbReference>
<dbReference type="Gene3D" id="1.10.760.10">
    <property type="entry name" value="Cytochrome c-like domain"/>
    <property type="match status" value="1"/>
</dbReference>
<dbReference type="SUPFAM" id="SSF52317">
    <property type="entry name" value="Class I glutamine amidotransferase-like"/>
    <property type="match status" value="1"/>
</dbReference>
<dbReference type="Gene3D" id="1.25.10.10">
    <property type="entry name" value="Leucine-rich Repeat Variant"/>
    <property type="match status" value="1"/>
</dbReference>
<dbReference type="Pfam" id="PF13442">
    <property type="entry name" value="Cytochrome_CBB3"/>
    <property type="match status" value="1"/>
</dbReference>
<dbReference type="GO" id="GO:0020037">
    <property type="term" value="F:heme binding"/>
    <property type="evidence" value="ECO:0007669"/>
    <property type="project" value="InterPro"/>
</dbReference>
<dbReference type="InterPro" id="IPR036909">
    <property type="entry name" value="Cyt_c-like_dom_sf"/>
</dbReference>
<feature type="signal peptide" evidence="5">
    <location>
        <begin position="1"/>
        <end position="19"/>
    </location>
</feature>
<dbReference type="GO" id="GO:0009055">
    <property type="term" value="F:electron transfer activity"/>
    <property type="evidence" value="ECO:0007669"/>
    <property type="project" value="InterPro"/>
</dbReference>
<dbReference type="SUPFAM" id="SSF50952">
    <property type="entry name" value="Soluble quinoprotein glucose dehydrogenase"/>
    <property type="match status" value="1"/>
</dbReference>
<reference evidence="7 8" key="1">
    <citation type="journal article" date="2020" name="Antonie Van Leeuwenhoek">
        <title>Rhodopirellula heiligendammensis sp. nov., Rhodopirellula pilleata sp. nov., and Rhodopirellula solitaria sp. nov. isolated from natural or artificial marine surfaces in Northern Germany and California, USA, and emended description of the genus Rhodopirellula.</title>
        <authorList>
            <person name="Kallscheuer N."/>
            <person name="Wiegand S."/>
            <person name="Jogler M."/>
            <person name="Boedeker C."/>
            <person name="Peeters S.H."/>
            <person name="Rast P."/>
            <person name="Heuer A."/>
            <person name="Jetten M.S.M."/>
            <person name="Rohde M."/>
            <person name="Jogler C."/>
        </authorList>
    </citation>
    <scope>NUCLEOTIDE SEQUENCE [LARGE SCALE GENOMIC DNA]</scope>
    <source>
        <strain evidence="7 8">Poly21</strain>
    </source>
</reference>
<dbReference type="NCBIfam" id="TIGR02603">
    <property type="entry name" value="CxxCH_TIGR02603"/>
    <property type="match status" value="1"/>
</dbReference>
<dbReference type="InterPro" id="IPR011042">
    <property type="entry name" value="6-blade_b-propeller_TolB-like"/>
</dbReference>
<feature type="domain" description="Cytochrome c" evidence="6">
    <location>
        <begin position="1136"/>
        <end position="1269"/>
    </location>
</feature>
<dbReference type="RefSeq" id="WP_146406523.1">
    <property type="nucleotide sequence ID" value="NZ_SJPU01000001.1"/>
</dbReference>
<keyword evidence="3 4" id="KW-0408">Iron</keyword>
<gene>
    <name evidence="7" type="ORF">Poly21_19600</name>
</gene>
<name>A0A5C6C6S0_9BACT</name>
<dbReference type="InterPro" id="IPR016024">
    <property type="entry name" value="ARM-type_fold"/>
</dbReference>
<evidence type="ECO:0000313" key="8">
    <source>
        <dbReference type="Proteomes" id="UP000319908"/>
    </source>
</evidence>
<dbReference type="SUPFAM" id="SSF48371">
    <property type="entry name" value="ARM repeat"/>
    <property type="match status" value="1"/>
</dbReference>
<dbReference type="SUPFAM" id="SSF46626">
    <property type="entry name" value="Cytochrome c"/>
    <property type="match status" value="1"/>
</dbReference>
<keyword evidence="8" id="KW-1185">Reference proteome</keyword>
<dbReference type="InterPro" id="IPR011041">
    <property type="entry name" value="Quinoprot_gluc/sorb_DH_b-prop"/>
</dbReference>
<evidence type="ECO:0000313" key="7">
    <source>
        <dbReference type="EMBL" id="TWU19782.1"/>
    </source>
</evidence>
<keyword evidence="1 4" id="KW-0349">Heme</keyword>
<dbReference type="PANTHER" id="PTHR33546">
    <property type="entry name" value="LARGE, MULTIFUNCTIONAL SECRETED PROTEIN-RELATED"/>
    <property type="match status" value="1"/>
</dbReference>
<protein>
    <submittedName>
        <fullName evidence="7">Trehalose utilization</fullName>
    </submittedName>
</protein>
<dbReference type="Pfam" id="PF23500">
    <property type="entry name" value="DUF7133"/>
    <property type="match status" value="1"/>
</dbReference>
<dbReference type="Pfam" id="PF06283">
    <property type="entry name" value="ThuA"/>
    <property type="match status" value="1"/>
</dbReference>
<evidence type="ECO:0000256" key="1">
    <source>
        <dbReference type="ARBA" id="ARBA00022617"/>
    </source>
</evidence>
<dbReference type="OrthoDB" id="230287at2"/>
<dbReference type="InterPro" id="IPR013427">
    <property type="entry name" value="Haem-bd_dom_put"/>
</dbReference>
<dbReference type="InterPro" id="IPR009056">
    <property type="entry name" value="Cyt_c-like_dom"/>
</dbReference>
<dbReference type="Gene3D" id="2.120.10.30">
    <property type="entry name" value="TolB, C-terminal domain"/>
    <property type="match status" value="1"/>
</dbReference>
<feature type="chain" id="PRO_5023124861" evidence="5">
    <location>
        <begin position="20"/>
        <end position="1459"/>
    </location>
</feature>
<keyword evidence="2 4" id="KW-0479">Metal-binding</keyword>
<accession>A0A5C6C6S0</accession>
<proteinExistence type="predicted"/>
<comment type="caution">
    <text evidence="7">The sequence shown here is derived from an EMBL/GenBank/DDBJ whole genome shotgun (WGS) entry which is preliminary data.</text>
</comment>
<dbReference type="GO" id="GO:0046872">
    <property type="term" value="F:metal ion binding"/>
    <property type="evidence" value="ECO:0007669"/>
    <property type="project" value="UniProtKB-KW"/>
</dbReference>
<sequence length="1459" mass="159468">MFRFVALASLLVLAGGSHAADIRALFLGDQGSHQPRNRFDELQPALSERGITLEYTDDLSDLTKQNLDRYDALVVYANIDEIDDQYAEAILDYVADGGGFVPLHCASYCFRNQPELVELIGAQFQRHGTGVFQAEVVGTDHELTQGYAGFKSWDETYVHAKHNESARTVLEYRVDADGREPWTWVRTHGRGRVFYTASGHDSRTWTNPGFQNLVERGIRWVVRDDPAKAGDYLVERPFDVPAMTEPRTDVAPFQYIDVGPKIPNYTPSDKWGVQGKPKTLMPEPLSPDESMKHFVTPAGMTTKRYADERDLHSKPIAMTWDERGRLWICETLDYPNELGTDRDRIRICEDTDGDAVADKFTVFADGLSIPTAIVIVRGGAVVQNGTETIYLKDTDGDDIADERSTLVTGWALGDTHGGVSNFRYGLDNWIWAMQGYNNSTPTWDGKKSQSFRQGFWRFKLSQSDPPRVTDLEFVRSSDNNTWGLGISEEGLIFGSTANHNPSMFMPIPNRYYERVRGWAPSTLRSIADTHEFKPITEDVRQVDHHGGYTAGAGHALYTARAFPQQWWNSTAFVCGPTGHLVGTFVLRPDGANYTSTSPLNLIASDDQWSAPIMAEVGPDGAVWVLDWYNYIVQHNPTPNGFKTGKGAAYESDLRDKRHGRIYRVVPDDESKLHEFKSLADSTNLDLVDALQHPSMRWRLHAQRLLIERAAGDDPAVVGRLMELIANDEVDAASLNVGAIHALQTLSGLDALEPSALSAALNHPSPGVRRNALAVLPTTEQGLSTLLERRQLFADKDAQVRLQAILTLADMPVSPAAGALIVELAAGETDRILGEALTSAAATHSVPFLEAVAKLSWPGDARPGRRSGAAIQREPILAIARRVSEHVARENPDAETLERIVASLRQSDADVSIAILDGLTKGLPGDFAMEPTASLDSAFVSTFQDSDATVKVKLLGLAMRSGTDALESEADAIVNSIVEELSDDDASPAERVAAAGNLIGFLPQEAGAVEEILDVITPQTAPDLAASLLGAIKRSESAEAGDVLLGALAGYAPSLKASAIDVALSKPAWAKSLLAAADFGEFDLDELSLEQKQSLRAFPDRSLRAQAEKLLARGGGLPDADREKVLQSLMHLTRVNGDVKAGQAVFKKVCANCHQHGDIGQKVGPNLTGMAVHPKAELLTHIIDPSRNVEGNYRMYNVLTVDGMVINGMLAGESKTSITIVDAQAKEVSVPREDIEELIASRKSVMPEGFEKQISETELTDLLEFLTDKGSYLPLALDDVATAVSTKGLFHSGDAGPDRMVFSDWQPKVFNGVPFLLVDPEGKSKRNIILLHGPQGSLPPRMPKRVVLPVGTPTKTIHMLSGVGGWSYPFSTEQTVSMIVRVNYENGESEEHELKNGVHFADYIRRVDVPGSEFAFALGNQQIRYLSVSLKQASLVKSIEFVKGPDISAPIVMAVTIEPR</sequence>
<dbReference type="Gene3D" id="3.40.50.880">
    <property type="match status" value="1"/>
</dbReference>
<dbReference type="EMBL" id="SJPU01000001">
    <property type="protein sequence ID" value="TWU19782.1"/>
    <property type="molecule type" value="Genomic_DNA"/>
</dbReference>
<dbReference type="InterPro" id="IPR055557">
    <property type="entry name" value="DUF7133"/>
</dbReference>
<evidence type="ECO:0000256" key="2">
    <source>
        <dbReference type="ARBA" id="ARBA00022723"/>
    </source>
</evidence>
<keyword evidence="5" id="KW-0732">Signal</keyword>
<evidence type="ECO:0000256" key="4">
    <source>
        <dbReference type="PROSITE-ProRule" id="PRU00433"/>
    </source>
</evidence>
<evidence type="ECO:0000256" key="3">
    <source>
        <dbReference type="ARBA" id="ARBA00023004"/>
    </source>
</evidence>